<dbReference type="InterPro" id="IPR036890">
    <property type="entry name" value="HATPase_C_sf"/>
</dbReference>
<keyword evidence="8" id="KW-1185">Reference proteome</keyword>
<dbReference type="InterPro" id="IPR003594">
    <property type="entry name" value="HATPase_dom"/>
</dbReference>
<proteinExistence type="predicted"/>
<organism evidence="7 8">
    <name type="scientific">Nostoc cf. commune SO-36</name>
    <dbReference type="NCBI Taxonomy" id="449208"/>
    <lineage>
        <taxon>Bacteria</taxon>
        <taxon>Bacillati</taxon>
        <taxon>Cyanobacteriota</taxon>
        <taxon>Cyanophyceae</taxon>
        <taxon>Nostocales</taxon>
        <taxon>Nostocaceae</taxon>
        <taxon>Nostoc</taxon>
    </lineage>
</organism>
<evidence type="ECO:0000259" key="6">
    <source>
        <dbReference type="PROSITE" id="PS50109"/>
    </source>
</evidence>
<keyword evidence="4" id="KW-0418">Kinase</keyword>
<dbReference type="InterPro" id="IPR004358">
    <property type="entry name" value="Sig_transdc_His_kin-like_C"/>
</dbReference>
<protein>
    <recommendedName>
        <fullName evidence="2">histidine kinase</fullName>
        <ecNumber evidence="2">2.7.13.3</ecNumber>
    </recommendedName>
</protein>
<keyword evidence="3" id="KW-0597">Phosphoprotein</keyword>
<feature type="domain" description="Histidine kinase" evidence="6">
    <location>
        <begin position="1"/>
        <end position="134"/>
    </location>
</feature>
<dbReference type="InterPro" id="IPR005467">
    <property type="entry name" value="His_kinase_dom"/>
</dbReference>
<gene>
    <name evidence="7" type="ORF">ANSO36C_52780</name>
</gene>
<dbReference type="PANTHER" id="PTHR43547">
    <property type="entry name" value="TWO-COMPONENT HISTIDINE KINASE"/>
    <property type="match status" value="1"/>
</dbReference>
<evidence type="ECO:0000256" key="3">
    <source>
        <dbReference type="ARBA" id="ARBA00022553"/>
    </source>
</evidence>
<comment type="catalytic activity">
    <reaction evidence="1">
        <text>ATP + protein L-histidine = ADP + protein N-phospho-L-histidine.</text>
        <dbReference type="EC" id="2.7.13.3"/>
    </reaction>
</comment>
<evidence type="ECO:0000256" key="1">
    <source>
        <dbReference type="ARBA" id="ARBA00000085"/>
    </source>
</evidence>
<dbReference type="PROSITE" id="PS50109">
    <property type="entry name" value="HIS_KIN"/>
    <property type="match status" value="1"/>
</dbReference>
<sequence length="163" mass="17830">MLGENSQFLVPGDFDRLQQIIWNLLSNAIKFTPVGGRVEVQLSVVIGQEKQQTTDKYAQIQVIDTGIGISPDFLPYVFDRFRQADSSNTRTYGGLGLGLAIVRHLVELHGGTVHADSPGKEQGATFTVKTTTFEECFPAPSCAPPSLCHSLCFSTWRARASGR</sequence>
<dbReference type="EMBL" id="AP025732">
    <property type="protein sequence ID" value="BDI19476.1"/>
    <property type="molecule type" value="Genomic_DNA"/>
</dbReference>
<accession>A0ABN6Q8G4</accession>
<evidence type="ECO:0000313" key="8">
    <source>
        <dbReference type="Proteomes" id="UP001055453"/>
    </source>
</evidence>
<evidence type="ECO:0000313" key="7">
    <source>
        <dbReference type="EMBL" id="BDI19476.1"/>
    </source>
</evidence>
<keyword evidence="5" id="KW-0902">Two-component regulatory system</keyword>
<dbReference type="PANTHER" id="PTHR43547:SF2">
    <property type="entry name" value="HYBRID SIGNAL TRANSDUCTION HISTIDINE KINASE C"/>
    <property type="match status" value="1"/>
</dbReference>
<dbReference type="CDD" id="cd16922">
    <property type="entry name" value="HATPase_EvgS-ArcB-TorS-like"/>
    <property type="match status" value="1"/>
</dbReference>
<dbReference type="Gene3D" id="3.30.565.10">
    <property type="entry name" value="Histidine kinase-like ATPase, C-terminal domain"/>
    <property type="match status" value="1"/>
</dbReference>
<dbReference type="EC" id="2.7.13.3" evidence="2"/>
<reference evidence="7" key="1">
    <citation type="submission" date="2022-04" db="EMBL/GenBank/DDBJ databases">
        <title>Complete genome sequence of a cyanobacterium, Nostoc sp. SO-36, isolated in Antarctica.</title>
        <authorList>
            <person name="Kanesaki Y."/>
            <person name="Effendi D."/>
            <person name="Sakamoto T."/>
            <person name="Ohtani S."/>
            <person name="Awai K."/>
        </authorList>
    </citation>
    <scope>NUCLEOTIDE SEQUENCE</scope>
    <source>
        <strain evidence="7">SO-36</strain>
    </source>
</reference>
<evidence type="ECO:0000256" key="2">
    <source>
        <dbReference type="ARBA" id="ARBA00012438"/>
    </source>
</evidence>
<dbReference type="PRINTS" id="PR00344">
    <property type="entry name" value="BCTRLSENSOR"/>
</dbReference>
<dbReference type="Proteomes" id="UP001055453">
    <property type="component" value="Chromosome"/>
</dbReference>
<evidence type="ECO:0000256" key="5">
    <source>
        <dbReference type="ARBA" id="ARBA00023012"/>
    </source>
</evidence>
<name>A0ABN6Q8G4_NOSCO</name>
<dbReference type="Pfam" id="PF02518">
    <property type="entry name" value="HATPase_c"/>
    <property type="match status" value="1"/>
</dbReference>
<dbReference type="SMART" id="SM00387">
    <property type="entry name" value="HATPase_c"/>
    <property type="match status" value="1"/>
</dbReference>
<evidence type="ECO:0000256" key="4">
    <source>
        <dbReference type="ARBA" id="ARBA00022777"/>
    </source>
</evidence>
<keyword evidence="4" id="KW-0808">Transferase</keyword>
<dbReference type="SUPFAM" id="SSF55874">
    <property type="entry name" value="ATPase domain of HSP90 chaperone/DNA topoisomerase II/histidine kinase"/>
    <property type="match status" value="1"/>
</dbReference>